<evidence type="ECO:0000313" key="2">
    <source>
        <dbReference type="EMBL" id="MDW0115635.1"/>
    </source>
</evidence>
<dbReference type="PANTHER" id="PTHR36846:SF1">
    <property type="entry name" value="PROTEIN VIAA"/>
    <property type="match status" value="1"/>
</dbReference>
<gene>
    <name evidence="2" type="ORF">QTL97_01620</name>
</gene>
<comment type="caution">
    <text evidence="2">The sequence shown here is derived from an EMBL/GenBank/DDBJ whole genome shotgun (WGS) entry which is preliminary data.</text>
</comment>
<dbReference type="Pfam" id="PF13519">
    <property type="entry name" value="VWA_2"/>
    <property type="match status" value="1"/>
</dbReference>
<dbReference type="RefSeq" id="WP_283731783.1">
    <property type="nucleotide sequence ID" value="NZ_CP125968.1"/>
</dbReference>
<sequence>MSQRLQQLRDEAILPTFEPLLSDIWASQFKMKPEISVNKIDDILLVNKSFMKVVMTDEYFTYFRNFTRLNDLASAISTIKFGEMINDWLNQKLKEDKNLQEQVRHVQLLLRKPQKKQIQDVHQKKLADAMSEFNAKLQQTIQSNSDSFLQSMEQARKESKQVNDGLKSLLCGISAGNAETTLKKVPLRDQIILAEKLASSKKMREIADWAGRFKQIAQKKQKTKQDQSVERKGVTIGNDIENLLPVELSFFAHRLTKMDFLRRFAESETMQFEIIGCEDLKKGPIVLCLDQSDSMSGLDTKSKGFALALMSIAKKQKRDFCLVLFSSTTQIFEYRKGKIATSQMVRLARTFLGGGTNFAHALDAAVRVISKSRFKQADIVFITDGEDRVTDTFLKLFNKVKREKAFNVLSLIIGNNSNTVEQFSDRLITVKDFDDEGSFTAFEV</sequence>
<protein>
    <submittedName>
        <fullName evidence="2">VWA domain-containing protein</fullName>
    </submittedName>
</protein>
<proteinExistence type="predicted"/>
<dbReference type="InterPro" id="IPR036465">
    <property type="entry name" value="vWFA_dom_sf"/>
</dbReference>
<dbReference type="PROSITE" id="PS50234">
    <property type="entry name" value="VWFA"/>
    <property type="match status" value="1"/>
</dbReference>
<dbReference type="AlphaFoldDB" id="A0AAW9A5Z5"/>
<organism evidence="2 3">
    <name type="scientific">Sporosarcina thermotolerans</name>
    <dbReference type="NCBI Taxonomy" id="633404"/>
    <lineage>
        <taxon>Bacteria</taxon>
        <taxon>Bacillati</taxon>
        <taxon>Bacillota</taxon>
        <taxon>Bacilli</taxon>
        <taxon>Bacillales</taxon>
        <taxon>Caryophanaceae</taxon>
        <taxon>Sporosarcina</taxon>
    </lineage>
</organism>
<keyword evidence="3" id="KW-1185">Reference proteome</keyword>
<evidence type="ECO:0000259" key="1">
    <source>
        <dbReference type="PROSITE" id="PS50234"/>
    </source>
</evidence>
<feature type="domain" description="VWFA" evidence="1">
    <location>
        <begin position="284"/>
        <end position="444"/>
    </location>
</feature>
<dbReference type="PANTHER" id="PTHR36846">
    <property type="entry name" value="PROTEIN VIAA"/>
    <property type="match status" value="1"/>
</dbReference>
<dbReference type="SMART" id="SM00327">
    <property type="entry name" value="VWA"/>
    <property type="match status" value="1"/>
</dbReference>
<accession>A0AAW9A5Z5</accession>
<dbReference type="Proteomes" id="UP001271648">
    <property type="component" value="Unassembled WGS sequence"/>
</dbReference>
<dbReference type="EMBL" id="JAUBDJ010000001">
    <property type="protein sequence ID" value="MDW0115635.1"/>
    <property type="molecule type" value="Genomic_DNA"/>
</dbReference>
<dbReference type="SUPFAM" id="SSF53300">
    <property type="entry name" value="vWA-like"/>
    <property type="match status" value="1"/>
</dbReference>
<dbReference type="InterPro" id="IPR002035">
    <property type="entry name" value="VWF_A"/>
</dbReference>
<dbReference type="GO" id="GO:0005829">
    <property type="term" value="C:cytosol"/>
    <property type="evidence" value="ECO:0007669"/>
    <property type="project" value="TreeGrafter"/>
</dbReference>
<evidence type="ECO:0000313" key="3">
    <source>
        <dbReference type="Proteomes" id="UP001271648"/>
    </source>
</evidence>
<reference evidence="2 3" key="1">
    <citation type="submission" date="2023-06" db="EMBL/GenBank/DDBJ databases">
        <title>Sporosarcina sp. nov., isolated from Korean traditional fermented seafood 'Jeotgal'.</title>
        <authorList>
            <person name="Yang A.I."/>
            <person name="Shin N.-R."/>
        </authorList>
    </citation>
    <scope>NUCLEOTIDE SEQUENCE [LARGE SCALE GENOMIC DNA]</scope>
    <source>
        <strain evidence="2 3">KCTC43456</strain>
    </source>
</reference>
<name>A0AAW9A5Z5_9BACL</name>
<dbReference type="Gene3D" id="3.40.50.410">
    <property type="entry name" value="von Willebrand factor, type A domain"/>
    <property type="match status" value="1"/>
</dbReference>